<dbReference type="EMBL" id="ON645338">
    <property type="protein sequence ID" value="UUG69298.1"/>
    <property type="molecule type" value="Genomic_DNA"/>
</dbReference>
<name>A0A9E7P6R2_9CAUD</name>
<accession>A0A9E7P6R2</accession>
<organism evidence="2 3">
    <name type="scientific">Arthrobacter phage ScienceWizSam</name>
    <dbReference type="NCBI Taxonomy" id="2927283"/>
    <lineage>
        <taxon>Viruses</taxon>
        <taxon>Duplodnaviria</taxon>
        <taxon>Heunggongvirae</taxon>
        <taxon>Uroviricota</taxon>
        <taxon>Caudoviricetes</taxon>
        <taxon>Gordonvirus</taxon>
        <taxon>Gordonvirus sciencewizsam</taxon>
    </lineage>
</organism>
<evidence type="ECO:0000256" key="1">
    <source>
        <dbReference type="SAM" id="MobiDB-lite"/>
    </source>
</evidence>
<dbReference type="RefSeq" id="YP_010750686.1">
    <property type="nucleotide sequence ID" value="NC_073336.1"/>
</dbReference>
<evidence type="ECO:0000313" key="2">
    <source>
        <dbReference type="EMBL" id="UUG69298.1"/>
    </source>
</evidence>
<feature type="region of interest" description="Disordered" evidence="1">
    <location>
        <begin position="1"/>
        <end position="53"/>
    </location>
</feature>
<reference evidence="2" key="1">
    <citation type="submission" date="2022-05" db="EMBL/GenBank/DDBJ databases">
        <authorList>
            <person name="Coplen S."/>
            <person name="Charmaine M."/>
            <person name="Arellano J."/>
            <person name="Gebhart K."/>
            <person name="Hall K."/>
            <person name="Horky S."/>
            <person name="Lamsal A."/>
            <person name="Nakata S."/>
            <person name="Pridemore C."/>
            <person name="Schweikhart T."/>
            <person name="Williams K."/>
            <person name="Kotturi H."/>
            <person name="Pollenz R.S."/>
            <person name="Garlena R.A."/>
            <person name="Russell D.A."/>
            <person name="Jacobs-Sera D."/>
            <person name="Hatfull G.F."/>
        </authorList>
    </citation>
    <scope>NUCLEOTIDE SEQUENCE</scope>
</reference>
<gene>
    <name evidence="2" type="primary">54</name>
    <name evidence="2" type="ORF">SEA_SCIENCEWIZSAM_54</name>
</gene>
<dbReference type="KEGG" id="vg:79994043"/>
<keyword evidence="3" id="KW-1185">Reference proteome</keyword>
<proteinExistence type="predicted"/>
<dbReference type="Proteomes" id="UP001060292">
    <property type="component" value="Segment"/>
</dbReference>
<evidence type="ECO:0000313" key="3">
    <source>
        <dbReference type="Proteomes" id="UP001060292"/>
    </source>
</evidence>
<dbReference type="GeneID" id="79994043"/>
<protein>
    <submittedName>
        <fullName evidence="2">Uncharacterized protein</fullName>
    </submittedName>
</protein>
<sequence>MSDMATPATPATIKVEPKKRPKSAPVRNPAFREHEGLKALQKQLNSRPARGKK</sequence>